<dbReference type="GO" id="GO:0005829">
    <property type="term" value="C:cytosol"/>
    <property type="evidence" value="ECO:0007669"/>
    <property type="project" value="TreeGrafter"/>
</dbReference>
<dbReference type="InterPro" id="IPR052019">
    <property type="entry name" value="F420H2_bilvrd_red/Heme_oxyg"/>
</dbReference>
<dbReference type="PANTHER" id="PTHR35176">
    <property type="entry name" value="HEME OXYGENASE HI_0854-RELATED"/>
    <property type="match status" value="1"/>
</dbReference>
<evidence type="ECO:0000259" key="2">
    <source>
        <dbReference type="Pfam" id="PF01243"/>
    </source>
</evidence>
<dbReference type="GO" id="GO:0070967">
    <property type="term" value="F:coenzyme F420 binding"/>
    <property type="evidence" value="ECO:0007669"/>
    <property type="project" value="TreeGrafter"/>
</dbReference>
<dbReference type="InterPro" id="IPR014419">
    <property type="entry name" value="HutZ"/>
</dbReference>
<dbReference type="InterPro" id="IPR012349">
    <property type="entry name" value="Split_barrel_FMN-bd"/>
</dbReference>
<proteinExistence type="predicted"/>
<dbReference type="PIRSF" id="PIRSF004633">
    <property type="entry name" value="UCP_PLP_oxd"/>
    <property type="match status" value="1"/>
</dbReference>
<comment type="caution">
    <text evidence="3">The sequence shown here is derived from an EMBL/GenBank/DDBJ whole genome shotgun (WGS) entry which is preliminary data.</text>
</comment>
<keyword evidence="1" id="KW-0560">Oxidoreductase</keyword>
<dbReference type="InterPro" id="IPR011576">
    <property type="entry name" value="Pyridox_Oxase_N"/>
</dbReference>
<accession>A0A2D3WLY9</accession>
<evidence type="ECO:0000313" key="4">
    <source>
        <dbReference type="Proteomes" id="UP000228859"/>
    </source>
</evidence>
<dbReference type="RefSeq" id="WP_294895877.1">
    <property type="nucleotide sequence ID" value="NZ_DLUI01000020.1"/>
</dbReference>
<evidence type="ECO:0000256" key="1">
    <source>
        <dbReference type="ARBA" id="ARBA00023002"/>
    </source>
</evidence>
<feature type="domain" description="Pyridoxamine 5'-phosphate oxidase N-terminal" evidence="2">
    <location>
        <begin position="4"/>
        <end position="132"/>
    </location>
</feature>
<dbReference type="SUPFAM" id="SSF50475">
    <property type="entry name" value="FMN-binding split barrel"/>
    <property type="match status" value="1"/>
</dbReference>
<dbReference type="PANTHER" id="PTHR35176:SF6">
    <property type="entry name" value="HEME OXYGENASE HI_0854-RELATED"/>
    <property type="match status" value="1"/>
</dbReference>
<sequence>MTTIEVESFLETFQTLVLASLTPEDEPHASTAPYVRIDNDFYILISTVAQHGRNLLVNQTVSLLFVEDESQCVQPFARKRVTLEAIVREVGREDEYFGRAIERFKAHFDSKLVTSLTQMGDFHLFKLSPKSGSVVMGFGKAYRLDHNLEVMAQIMGQHQKGHGNG</sequence>
<dbReference type="Pfam" id="PF01243">
    <property type="entry name" value="PNPOx_N"/>
    <property type="match status" value="1"/>
</dbReference>
<dbReference type="AlphaFoldDB" id="A0A2D3WLY9"/>
<gene>
    <name evidence="3" type="ORF">CFH83_01250</name>
</gene>
<dbReference type="Gene3D" id="2.30.110.10">
    <property type="entry name" value="Electron Transport, Fmn-binding Protein, Chain A"/>
    <property type="match status" value="1"/>
</dbReference>
<protein>
    <recommendedName>
        <fullName evidence="2">Pyridoxamine 5'-phosphate oxidase N-terminal domain-containing protein</fullName>
    </recommendedName>
</protein>
<dbReference type="EMBL" id="DLUI01000020">
    <property type="protein sequence ID" value="DAB39326.1"/>
    <property type="molecule type" value="Genomic_DNA"/>
</dbReference>
<reference evidence="3 4" key="1">
    <citation type="journal article" date="2017" name="Front. Microbiol.">
        <title>Comparative Genomic Analysis of the Class Epsilonproteobacteria and Proposed Reclassification to Epsilonbacteraeota (phyl. nov.).</title>
        <authorList>
            <person name="Waite D.W."/>
            <person name="Vanwonterghem I."/>
            <person name="Rinke C."/>
            <person name="Parks D.H."/>
            <person name="Zhang Y."/>
            <person name="Takai K."/>
            <person name="Sievert S.M."/>
            <person name="Simon J."/>
            <person name="Campbell B.J."/>
            <person name="Hanson T.E."/>
            <person name="Woyke T."/>
            <person name="Klotz M.G."/>
            <person name="Hugenholtz P."/>
        </authorList>
    </citation>
    <scope>NUCLEOTIDE SEQUENCE [LARGE SCALE GENOMIC DNA]</scope>
    <source>
        <strain evidence="3">UBA12443</strain>
    </source>
</reference>
<organism evidence="3 4">
    <name type="scientific">Sulfuricurvum kujiense</name>
    <dbReference type="NCBI Taxonomy" id="148813"/>
    <lineage>
        <taxon>Bacteria</taxon>
        <taxon>Pseudomonadati</taxon>
        <taxon>Campylobacterota</taxon>
        <taxon>Epsilonproteobacteria</taxon>
        <taxon>Campylobacterales</taxon>
        <taxon>Sulfurimonadaceae</taxon>
        <taxon>Sulfuricurvum</taxon>
    </lineage>
</organism>
<name>A0A2D3WLY9_9BACT</name>
<evidence type="ECO:0000313" key="3">
    <source>
        <dbReference type="EMBL" id="DAB39326.1"/>
    </source>
</evidence>
<dbReference type="GO" id="GO:0016627">
    <property type="term" value="F:oxidoreductase activity, acting on the CH-CH group of donors"/>
    <property type="evidence" value="ECO:0007669"/>
    <property type="project" value="TreeGrafter"/>
</dbReference>
<dbReference type="Proteomes" id="UP000228859">
    <property type="component" value="Unassembled WGS sequence"/>
</dbReference>